<evidence type="ECO:0000313" key="4">
    <source>
        <dbReference type="EMBL" id="MDT7846743.1"/>
    </source>
</evidence>
<dbReference type="Pfam" id="PF00440">
    <property type="entry name" value="TetR_N"/>
    <property type="match status" value="1"/>
</dbReference>
<sequence>MSRDRVLQAARTRFAERSFATTTVRAIAAAAGVNPALVLRLFGSKRELFLATLHLPTRLRDDMAELVGSDPDDLGERLVRRYLALWQDPVTGPSVTAMV</sequence>
<proteinExistence type="predicted"/>
<dbReference type="PRINTS" id="PR00455">
    <property type="entry name" value="HTHTETR"/>
</dbReference>
<dbReference type="PANTHER" id="PTHR30055:SF235">
    <property type="entry name" value="TRANSCRIPTIONAL REGULATORY PROTEIN"/>
    <property type="match status" value="1"/>
</dbReference>
<accession>A0ABU3M5W5</accession>
<evidence type="ECO:0000256" key="2">
    <source>
        <dbReference type="PROSITE-ProRule" id="PRU00335"/>
    </source>
</evidence>
<evidence type="ECO:0000259" key="3">
    <source>
        <dbReference type="PROSITE" id="PS50977"/>
    </source>
</evidence>
<reference evidence="5" key="1">
    <citation type="submission" date="2023-07" db="EMBL/GenBank/DDBJ databases">
        <title>Draft genome sequence of the endophytic actinobacterium Streptomyces justiciae WPN32, a potential antibiotic producer.</title>
        <authorList>
            <person name="Yasawong M."/>
            <person name="Pana W."/>
            <person name="Ganta P."/>
            <person name="Santapan N."/>
            <person name="Songngamsuk T."/>
            <person name="Phatcharaharikarn M."/>
            <person name="Kerdtoob S."/>
            <person name="Nantapong N."/>
        </authorList>
    </citation>
    <scope>NUCLEOTIDE SEQUENCE [LARGE SCALE GENOMIC DNA]</scope>
    <source>
        <strain evidence="5">WPN32</strain>
    </source>
</reference>
<keyword evidence="5" id="KW-1185">Reference proteome</keyword>
<dbReference type="SUPFAM" id="SSF46689">
    <property type="entry name" value="Homeodomain-like"/>
    <property type="match status" value="1"/>
</dbReference>
<evidence type="ECO:0000313" key="5">
    <source>
        <dbReference type="Proteomes" id="UP001257948"/>
    </source>
</evidence>
<dbReference type="InterPro" id="IPR001647">
    <property type="entry name" value="HTH_TetR"/>
</dbReference>
<dbReference type="Proteomes" id="UP001257948">
    <property type="component" value="Unassembled WGS sequence"/>
</dbReference>
<dbReference type="PROSITE" id="PS50977">
    <property type="entry name" value="HTH_TETR_2"/>
    <property type="match status" value="1"/>
</dbReference>
<organism evidence="4 5">
    <name type="scientific">Streptomyces justiciae</name>
    <dbReference type="NCBI Taxonomy" id="2780140"/>
    <lineage>
        <taxon>Bacteria</taxon>
        <taxon>Bacillati</taxon>
        <taxon>Actinomycetota</taxon>
        <taxon>Actinomycetes</taxon>
        <taxon>Kitasatosporales</taxon>
        <taxon>Streptomycetaceae</taxon>
        <taxon>Streptomyces</taxon>
    </lineage>
</organism>
<dbReference type="RefSeq" id="WP_314207020.1">
    <property type="nucleotide sequence ID" value="NZ_JAVTLL010000038.1"/>
</dbReference>
<dbReference type="Gene3D" id="1.10.357.10">
    <property type="entry name" value="Tetracycline Repressor, domain 2"/>
    <property type="match status" value="1"/>
</dbReference>
<comment type="caution">
    <text evidence="4">The sequence shown here is derived from an EMBL/GenBank/DDBJ whole genome shotgun (WGS) entry which is preliminary data.</text>
</comment>
<protein>
    <submittedName>
        <fullName evidence="4">Helix-turn-helix domain-containing protein</fullName>
    </submittedName>
</protein>
<feature type="DNA-binding region" description="H-T-H motif" evidence="2">
    <location>
        <begin position="23"/>
        <end position="42"/>
    </location>
</feature>
<gene>
    <name evidence="4" type="ORF">RQC66_39105</name>
</gene>
<dbReference type="EMBL" id="JAVTLL010000038">
    <property type="protein sequence ID" value="MDT7846743.1"/>
    <property type="molecule type" value="Genomic_DNA"/>
</dbReference>
<dbReference type="InterPro" id="IPR050109">
    <property type="entry name" value="HTH-type_TetR-like_transc_reg"/>
</dbReference>
<feature type="domain" description="HTH tetR-type" evidence="3">
    <location>
        <begin position="1"/>
        <end position="60"/>
    </location>
</feature>
<name>A0ABU3M5W5_9ACTN</name>
<dbReference type="InterPro" id="IPR009057">
    <property type="entry name" value="Homeodomain-like_sf"/>
</dbReference>
<dbReference type="PANTHER" id="PTHR30055">
    <property type="entry name" value="HTH-TYPE TRANSCRIPTIONAL REGULATOR RUTR"/>
    <property type="match status" value="1"/>
</dbReference>
<evidence type="ECO:0000256" key="1">
    <source>
        <dbReference type="ARBA" id="ARBA00023125"/>
    </source>
</evidence>
<keyword evidence="1 2" id="KW-0238">DNA-binding</keyword>